<dbReference type="GO" id="GO:0003712">
    <property type="term" value="F:transcription coregulator activity"/>
    <property type="evidence" value="ECO:0007669"/>
    <property type="project" value="TreeGrafter"/>
</dbReference>
<dbReference type="InterPro" id="IPR045109">
    <property type="entry name" value="LSDs-like"/>
</dbReference>
<evidence type="ECO:0000256" key="2">
    <source>
        <dbReference type="ARBA" id="ARBA00022723"/>
    </source>
</evidence>
<dbReference type="EMBL" id="LUEZ02000009">
    <property type="protein sequence ID" value="RDB30045.1"/>
    <property type="molecule type" value="Genomic_DNA"/>
</dbReference>
<evidence type="ECO:0000313" key="7">
    <source>
        <dbReference type="Proteomes" id="UP000076154"/>
    </source>
</evidence>
<feature type="compositionally biased region" description="Polar residues" evidence="4">
    <location>
        <begin position="364"/>
        <end position="379"/>
    </location>
</feature>
<dbReference type="GO" id="GO:0006357">
    <property type="term" value="P:regulation of transcription by RNA polymerase II"/>
    <property type="evidence" value="ECO:0007669"/>
    <property type="project" value="TreeGrafter"/>
</dbReference>
<accession>A0A369KBJ8</accession>
<feature type="compositionally biased region" description="Polar residues" evidence="4">
    <location>
        <begin position="345"/>
        <end position="356"/>
    </location>
</feature>
<comment type="caution">
    <text evidence="6">The sequence shown here is derived from an EMBL/GenBank/DDBJ whole genome shotgun (WGS) entry which is preliminary data.</text>
</comment>
<dbReference type="Pfam" id="PF02373">
    <property type="entry name" value="JmjC"/>
    <property type="match status" value="1"/>
</dbReference>
<dbReference type="AlphaFoldDB" id="A0A369KBJ8"/>
<feature type="region of interest" description="Disordered" evidence="4">
    <location>
        <begin position="340"/>
        <end position="471"/>
    </location>
</feature>
<protein>
    <submittedName>
        <fullName evidence="6">Lysine-specific demethylase 3B</fullName>
    </submittedName>
</protein>
<dbReference type="OrthoDB" id="3052816at2759"/>
<comment type="subcellular location">
    <subcellularLocation>
        <location evidence="1">Nucleus</location>
    </subcellularLocation>
</comment>
<keyword evidence="3" id="KW-0539">Nucleus</keyword>
<dbReference type="PROSITE" id="PS51184">
    <property type="entry name" value="JMJC"/>
    <property type="match status" value="1"/>
</dbReference>
<sequence>MSSDLRISLSATSERTPKGKVRKILFGKTPLDTHLALIAVDASSKSPPNLQFRNIAGNGHDQVIKLDKNILQLCWLDDTNPLLVVLYEDGELCTYHVDLKCDNVGVLGAPIAHLKRQLEPPLGKAHGSLDCRGTAIAFSLGKEVHVSNTSANTTDVMFSFEDILRGKGFGGFAPSTVFVTAVHITANNYILAFIAGAKRIIEYNVASKCVVRNILIQNNPCTVAISREFNLILLHDAVSGAYFYSSETLQICDLPPINGAERHMHPVPVCFGNKGKFAVVGDTTTIRVANLEEPSKIHQLKTNGKRTLALQASAVADTSIVAAVVREDRGGWEIQTWMASENEEQPNSASDSSEPSNALAASASEGQQPDPTLESSESSKMARDVSNAEISQQDSAGKVLEEQGNQPDIQPVDKSQETGNERPSAQADGGGNQSIKRVRSAEMTTSGTTIKRGRTVHDGYSSQATTCSQSSPHYPCLTCSPKLEKDDIVNPDECRFIHFRWFKDDPPSDPPIFSMLAPDDFGRIPYHEWEPPRAEAHKSLIQRATAAALIPHLRAQLVHLNREDCVLRQSPRDTSYTCDRCFMGLYFRSWFCRHCGYELCNMCFNHLQPHRPFNAKVACIRSKHSPQSFIAVSPLTFAAVDEALKGMSQWAPTGSRTQPRPVKLACPPTSLTAVINFNTKGYRRAIPKYMKSQLTQTILENLLARCEPFIITDAFAPDTPENLLDLDDSAPHSCRTTFYNILNRSWYDKQDSTLETFFGIPWDEKSGRSLQVRDYPRSGNLKDVHPRLHRRFFEALELFKDRMGPAGPLNLFSYYPKDGLPPDLGPKLYISQPDPSRIGTTFLHMDKSGAVNIMLHSEDMGHGHGARWDIWPKSDIAGLSKALNPHASSDQCATGQPIVQEEFYAGSQVLEKKYGESGRCHWSFDQFPGEAVIIPPGCPHQVSNNGRCIKIACDFVSASHIAVLEDLEVSFQKMNYDSRRSVQTDLLQLKMLLWYAWNGSH</sequence>
<dbReference type="InParanoid" id="A0A369KBJ8"/>
<dbReference type="GO" id="GO:0031490">
    <property type="term" value="F:chromatin DNA binding"/>
    <property type="evidence" value="ECO:0007669"/>
    <property type="project" value="TreeGrafter"/>
</dbReference>
<dbReference type="PANTHER" id="PTHR12549">
    <property type="entry name" value="JMJC DOMAIN-CONTAINING HISTONE DEMETHYLATION PROTEIN"/>
    <property type="match status" value="1"/>
</dbReference>
<evidence type="ECO:0000256" key="1">
    <source>
        <dbReference type="ARBA" id="ARBA00004123"/>
    </source>
</evidence>
<dbReference type="Proteomes" id="UP000076154">
    <property type="component" value="Unassembled WGS sequence"/>
</dbReference>
<dbReference type="GO" id="GO:0032454">
    <property type="term" value="F:histone H3K9 demethylase activity"/>
    <property type="evidence" value="ECO:0007669"/>
    <property type="project" value="InterPro"/>
</dbReference>
<keyword evidence="2" id="KW-0479">Metal-binding</keyword>
<dbReference type="SUPFAM" id="SSF50969">
    <property type="entry name" value="YVTN repeat-like/Quinoprotein amine dehydrogenase"/>
    <property type="match status" value="1"/>
</dbReference>
<dbReference type="GO" id="GO:0046872">
    <property type="term" value="F:metal ion binding"/>
    <property type="evidence" value="ECO:0007669"/>
    <property type="project" value="UniProtKB-KW"/>
</dbReference>
<dbReference type="GO" id="GO:0032259">
    <property type="term" value="P:methylation"/>
    <property type="evidence" value="ECO:0007669"/>
    <property type="project" value="UniProtKB-KW"/>
</dbReference>
<evidence type="ECO:0000259" key="5">
    <source>
        <dbReference type="PROSITE" id="PS51184"/>
    </source>
</evidence>
<dbReference type="GO" id="GO:0000785">
    <property type="term" value="C:chromatin"/>
    <property type="evidence" value="ECO:0007669"/>
    <property type="project" value="TreeGrafter"/>
</dbReference>
<dbReference type="Gene3D" id="2.60.120.650">
    <property type="entry name" value="Cupin"/>
    <property type="match status" value="1"/>
</dbReference>
<dbReference type="InterPro" id="IPR003347">
    <property type="entry name" value="JmjC_dom"/>
</dbReference>
<evidence type="ECO:0000256" key="3">
    <source>
        <dbReference type="ARBA" id="ARBA00023242"/>
    </source>
</evidence>
<gene>
    <name evidence="6" type="primary">KDM3B_0</name>
    <name evidence="6" type="ORF">Hypma_014055</name>
</gene>
<dbReference type="SUPFAM" id="SSF51197">
    <property type="entry name" value="Clavaminate synthase-like"/>
    <property type="match status" value="1"/>
</dbReference>
<feature type="domain" description="JmjC" evidence="5">
    <location>
        <begin position="804"/>
        <end position="972"/>
    </location>
</feature>
<dbReference type="GO" id="GO:0008168">
    <property type="term" value="F:methyltransferase activity"/>
    <property type="evidence" value="ECO:0007669"/>
    <property type="project" value="UniProtKB-KW"/>
</dbReference>
<dbReference type="GO" id="GO:0000118">
    <property type="term" value="C:histone deacetylase complex"/>
    <property type="evidence" value="ECO:0007669"/>
    <property type="project" value="TreeGrafter"/>
</dbReference>
<reference evidence="6" key="1">
    <citation type="submission" date="2018-04" db="EMBL/GenBank/DDBJ databases">
        <title>Whole genome sequencing of Hypsizygus marmoreus.</title>
        <authorList>
            <person name="Choi I.-G."/>
            <person name="Min B."/>
            <person name="Kim J.-G."/>
            <person name="Kim S."/>
            <person name="Oh Y.-L."/>
            <person name="Kong W.-S."/>
            <person name="Park H."/>
            <person name="Jeong J."/>
            <person name="Song E.-S."/>
        </authorList>
    </citation>
    <scope>NUCLEOTIDE SEQUENCE [LARGE SCALE GENOMIC DNA]</scope>
    <source>
        <strain evidence="6">51987-8</strain>
    </source>
</reference>
<dbReference type="PANTHER" id="PTHR12549:SF38">
    <property type="entry name" value="JMJC DOMAIN-CONTAINING HISTONE DEMETHYLASE 2, ISOFORM A"/>
    <property type="match status" value="1"/>
</dbReference>
<dbReference type="STRING" id="39966.A0A369KBJ8"/>
<evidence type="ECO:0000313" key="6">
    <source>
        <dbReference type="EMBL" id="RDB30045.1"/>
    </source>
</evidence>
<dbReference type="InterPro" id="IPR011044">
    <property type="entry name" value="Quino_amine_DH_bsu"/>
</dbReference>
<keyword evidence="7" id="KW-1185">Reference proteome</keyword>
<proteinExistence type="predicted"/>
<organism evidence="6 7">
    <name type="scientific">Hypsizygus marmoreus</name>
    <name type="common">White beech mushroom</name>
    <name type="synonym">Agaricus marmoreus</name>
    <dbReference type="NCBI Taxonomy" id="39966"/>
    <lineage>
        <taxon>Eukaryota</taxon>
        <taxon>Fungi</taxon>
        <taxon>Dikarya</taxon>
        <taxon>Basidiomycota</taxon>
        <taxon>Agaricomycotina</taxon>
        <taxon>Agaricomycetes</taxon>
        <taxon>Agaricomycetidae</taxon>
        <taxon>Agaricales</taxon>
        <taxon>Tricholomatineae</taxon>
        <taxon>Lyophyllaceae</taxon>
        <taxon>Hypsizygus</taxon>
    </lineage>
</organism>
<evidence type="ECO:0000256" key="4">
    <source>
        <dbReference type="SAM" id="MobiDB-lite"/>
    </source>
</evidence>
<name>A0A369KBJ8_HYPMA</name>
<dbReference type="SMART" id="SM00558">
    <property type="entry name" value="JmjC"/>
    <property type="match status" value="1"/>
</dbReference>
<feature type="compositionally biased region" description="Polar residues" evidence="4">
    <location>
        <begin position="460"/>
        <end position="471"/>
    </location>
</feature>